<dbReference type="KEGG" id="psyt:DSAG12_02820"/>
<evidence type="ECO:0000313" key="1">
    <source>
        <dbReference type="EMBL" id="QEE16988.1"/>
    </source>
</evidence>
<dbReference type="EMBL" id="CP042905">
    <property type="protein sequence ID" value="QEE16988.1"/>
    <property type="molecule type" value="Genomic_DNA"/>
</dbReference>
<dbReference type="GeneID" id="43869655"/>
<sequence>MNDMPDPLASIKNLENIEFKSLIAYLKEVLAVSQISCGYYDDKTCRI</sequence>
<reference evidence="1 2" key="2">
    <citation type="journal article" date="2024" name="Int. J. Syst. Evol. Microbiol.">
        <title>Promethearchaeum syntrophicum gen. nov., sp. nov., an anaerobic, obligately syntrophic archaeon, the first isolate of the lineage 'Asgard' archaea, and proposal of the new archaeal phylum Promethearchaeota phyl. nov. and kingdom Promethearchaeati regn. nov.</title>
        <authorList>
            <person name="Imachi H."/>
            <person name="Nobu M.K."/>
            <person name="Kato S."/>
            <person name="Takaki Y."/>
            <person name="Miyazaki M."/>
            <person name="Miyata M."/>
            <person name="Ogawara M."/>
            <person name="Saito Y."/>
            <person name="Sakai S."/>
            <person name="Tahara Y.O."/>
            <person name="Takano Y."/>
            <person name="Tasumi E."/>
            <person name="Uematsu K."/>
            <person name="Yoshimura T."/>
            <person name="Itoh T."/>
            <person name="Ohkuma M."/>
            <person name="Takai K."/>
        </authorList>
    </citation>
    <scope>NUCLEOTIDE SEQUENCE [LARGE SCALE GENOMIC DNA]</scope>
    <source>
        <strain evidence="1 2">MK-D1</strain>
    </source>
</reference>
<proteinExistence type="predicted"/>
<dbReference type="AlphaFoldDB" id="A0A5B9DCQ2"/>
<dbReference type="RefSeq" id="WP_162306738.1">
    <property type="nucleotide sequence ID" value="NZ_CP042905.2"/>
</dbReference>
<evidence type="ECO:0000313" key="2">
    <source>
        <dbReference type="Proteomes" id="UP000321408"/>
    </source>
</evidence>
<keyword evidence="2" id="KW-1185">Reference proteome</keyword>
<organism evidence="1 2">
    <name type="scientific">Promethearchaeum syntrophicum</name>
    <dbReference type="NCBI Taxonomy" id="2594042"/>
    <lineage>
        <taxon>Archaea</taxon>
        <taxon>Promethearchaeati</taxon>
        <taxon>Promethearchaeota</taxon>
        <taxon>Promethearchaeia</taxon>
        <taxon>Promethearchaeales</taxon>
        <taxon>Promethearchaeaceae</taxon>
        <taxon>Promethearchaeum</taxon>
    </lineage>
</organism>
<protein>
    <submittedName>
        <fullName evidence="1">Uncharacterized protein</fullName>
    </submittedName>
</protein>
<reference evidence="1 2" key="1">
    <citation type="journal article" date="2020" name="Nature">
        <title>Isolation of an archaeon at the prokaryote-eukaryote interface.</title>
        <authorList>
            <person name="Imachi H."/>
            <person name="Nobu M.K."/>
            <person name="Nakahara N."/>
            <person name="Morono Y."/>
            <person name="Ogawara M."/>
            <person name="Takaki Y."/>
            <person name="Takano Y."/>
            <person name="Uematsu K."/>
            <person name="Ikuta T."/>
            <person name="Ito M."/>
            <person name="Matsui Y."/>
            <person name="Miyazaki M."/>
            <person name="Murata K."/>
            <person name="Saito Y."/>
            <person name="Sakai S."/>
            <person name="Song C."/>
            <person name="Tasumi E."/>
            <person name="Yamanaka Y."/>
            <person name="Yamaguchi T."/>
            <person name="Kamagata Y."/>
            <person name="Tamaki H."/>
            <person name="Takai K."/>
        </authorList>
    </citation>
    <scope>NUCLEOTIDE SEQUENCE [LARGE SCALE GENOMIC DNA]</scope>
    <source>
        <strain evidence="1 2">MK-D1</strain>
    </source>
</reference>
<accession>A0A5B9DCQ2</accession>
<dbReference type="Proteomes" id="UP000321408">
    <property type="component" value="Chromosome"/>
</dbReference>
<name>A0A5B9DCQ2_9ARCH</name>
<gene>
    <name evidence="1" type="ORF">DSAG12_02820</name>
</gene>